<feature type="region of interest" description="Disordered" evidence="1">
    <location>
        <begin position="725"/>
        <end position="754"/>
    </location>
</feature>
<gene>
    <name evidence="2" type="ORF">R3P38DRAFT_3190755</name>
</gene>
<feature type="compositionally biased region" description="Low complexity" evidence="1">
    <location>
        <begin position="610"/>
        <end position="621"/>
    </location>
</feature>
<feature type="region of interest" description="Disordered" evidence="1">
    <location>
        <begin position="1"/>
        <end position="23"/>
    </location>
</feature>
<evidence type="ECO:0000313" key="2">
    <source>
        <dbReference type="EMBL" id="KAK7027691.1"/>
    </source>
</evidence>
<feature type="region of interest" description="Disordered" evidence="1">
    <location>
        <begin position="379"/>
        <end position="672"/>
    </location>
</feature>
<feature type="compositionally biased region" description="Basic residues" evidence="1">
    <location>
        <begin position="459"/>
        <end position="473"/>
    </location>
</feature>
<accession>A0AAW0BM40</accession>
<dbReference type="PANTHER" id="PTHR45733">
    <property type="entry name" value="FORMIN-J"/>
    <property type="match status" value="1"/>
</dbReference>
<proteinExistence type="predicted"/>
<dbReference type="AlphaFoldDB" id="A0AAW0BM40"/>
<feature type="compositionally biased region" description="Low complexity" evidence="1">
    <location>
        <begin position="409"/>
        <end position="423"/>
    </location>
</feature>
<feature type="compositionally biased region" description="Acidic residues" evidence="1">
    <location>
        <begin position="381"/>
        <end position="408"/>
    </location>
</feature>
<dbReference type="PRINTS" id="PR01217">
    <property type="entry name" value="PRICHEXTENSN"/>
</dbReference>
<comment type="caution">
    <text evidence="2">The sequence shown here is derived from an EMBL/GenBank/DDBJ whole genome shotgun (WGS) entry which is preliminary data.</text>
</comment>
<protein>
    <submittedName>
        <fullName evidence="2">Uncharacterized protein</fullName>
    </submittedName>
</protein>
<feature type="compositionally biased region" description="Basic residues" evidence="1">
    <location>
        <begin position="434"/>
        <end position="450"/>
    </location>
</feature>
<keyword evidence="3" id="KW-1185">Reference proteome</keyword>
<feature type="compositionally biased region" description="Basic and acidic residues" evidence="1">
    <location>
        <begin position="564"/>
        <end position="573"/>
    </location>
</feature>
<feature type="compositionally biased region" description="Basic and acidic residues" evidence="1">
    <location>
        <begin position="474"/>
        <end position="554"/>
    </location>
</feature>
<feature type="compositionally biased region" description="Low complexity" evidence="1">
    <location>
        <begin position="591"/>
        <end position="602"/>
    </location>
</feature>
<reference evidence="2 3" key="1">
    <citation type="journal article" date="2024" name="J Genomics">
        <title>Draft genome sequencing and assembly of Favolaschia claudopus CIRM-BRFM 2984 isolated from oak limbs.</title>
        <authorList>
            <person name="Navarro D."/>
            <person name="Drula E."/>
            <person name="Chaduli D."/>
            <person name="Cazenave R."/>
            <person name="Ahrendt S."/>
            <person name="Wang J."/>
            <person name="Lipzen A."/>
            <person name="Daum C."/>
            <person name="Barry K."/>
            <person name="Grigoriev I.V."/>
            <person name="Favel A."/>
            <person name="Rosso M.N."/>
            <person name="Martin F."/>
        </authorList>
    </citation>
    <scope>NUCLEOTIDE SEQUENCE [LARGE SCALE GENOMIC DNA]</scope>
    <source>
        <strain evidence="2 3">CIRM-BRFM 2984</strain>
    </source>
</reference>
<dbReference type="EMBL" id="JAWWNJ010000029">
    <property type="protein sequence ID" value="KAK7027691.1"/>
    <property type="molecule type" value="Genomic_DNA"/>
</dbReference>
<dbReference type="Proteomes" id="UP001362999">
    <property type="component" value="Unassembled WGS sequence"/>
</dbReference>
<sequence>MAKGRASKRSGTRKRTWTRKEKKDRRNLKLWAEGAREDILRPHLPAYADALERGWRAERDYVREVCNEFHARISWRLADDEEPELPLPEYDALAPREIEELSEDEVEAKRTRIEEMNARINRWLKYRARKMRRPSMRGDSMKDPWALYLAKLSGVNAPPKARQAFQQFMRECYDTDIKPVVDARWNASCVAGDGVTLKTTKGPDAPFRAAVARELFKELSDEAQKSFGQRAKDEAKSEREEYTAKMKAPVSKAPVDKQKCIDNLGTFMTEVMRGVHERTGLSGFAVFGGPVPNCDGELRTVTVSYGRSHAPDSTLFPDWAKPRFNKEVLDFMKEWLPLAYTPAECAETALSNEPLSDVLMNAKYQFDVRKVVRRGLGLDVSDSESDSDSESNSESGSDSDSDSEESDSDSSSSSSTSDSSEASSDSDEDEGGSRGRKEKRARRERKKARAKASAAAKKEAKRRAKEKGKKGKGKEKANGKGKEKESQEKEKRSKDGNGSKEKTDEQGKKKADGKEKKKADAKGKEKADVKGKEKANGKGKEKANGKGKGKEKADGNGSAARKRKGDDAGDDERRKKKAKGADGASGGASSGGSNRTAGASGNPSGGASSGGSNRTAGASGNPSQDEPPPAPPANPSQDPPLPPPRPPPTPPHRSPSPEPPPPPPITPPPACPPDAPSWFVNMYKEISYNKTSTKSLGDDFHSLLDALCQLEKAYGWAQGSGLKNFTTPSRPPQVASWISSGRGTRKGTMSGGVGPSISNVDAFAESWWDWWTSMQPAWRTRNAGNEEWFERGAYPDFEKSTWETFRCPGQNGMMCLVACLLWWGTKLHSKGREVSESWVEAAKDLQWVILGLTEAEKKAGSSKT</sequence>
<evidence type="ECO:0000256" key="1">
    <source>
        <dbReference type="SAM" id="MobiDB-lite"/>
    </source>
</evidence>
<organism evidence="2 3">
    <name type="scientific">Favolaschia claudopus</name>
    <dbReference type="NCBI Taxonomy" id="2862362"/>
    <lineage>
        <taxon>Eukaryota</taxon>
        <taxon>Fungi</taxon>
        <taxon>Dikarya</taxon>
        <taxon>Basidiomycota</taxon>
        <taxon>Agaricomycotina</taxon>
        <taxon>Agaricomycetes</taxon>
        <taxon>Agaricomycetidae</taxon>
        <taxon>Agaricales</taxon>
        <taxon>Marasmiineae</taxon>
        <taxon>Mycenaceae</taxon>
        <taxon>Favolaschia</taxon>
    </lineage>
</organism>
<feature type="compositionally biased region" description="Pro residues" evidence="1">
    <location>
        <begin position="625"/>
        <end position="672"/>
    </location>
</feature>
<evidence type="ECO:0000313" key="3">
    <source>
        <dbReference type="Proteomes" id="UP001362999"/>
    </source>
</evidence>
<name>A0AAW0BM40_9AGAR</name>
<dbReference type="InterPro" id="IPR051144">
    <property type="entry name" value="Formin_homology_domain"/>
</dbReference>